<dbReference type="Gene3D" id="3.30.420.40">
    <property type="match status" value="2"/>
</dbReference>
<dbReference type="STRING" id="1445577.A0A010QT25"/>
<protein>
    <submittedName>
        <fullName evidence="4">Glycoprotease</fullName>
    </submittedName>
</protein>
<dbReference type="AlphaFoldDB" id="A0A010QT25"/>
<dbReference type="OrthoDB" id="10259622at2759"/>
<name>A0A010QT25_9PEZI</name>
<evidence type="ECO:0000259" key="3">
    <source>
        <dbReference type="Pfam" id="PF00814"/>
    </source>
</evidence>
<dbReference type="EMBL" id="JARH01000500">
    <property type="protein sequence ID" value="EXF79795.1"/>
    <property type="molecule type" value="Genomic_DNA"/>
</dbReference>
<dbReference type="KEGG" id="cfj:CFIO01_08617"/>
<dbReference type="PANTHER" id="PTHR11735:SF6">
    <property type="entry name" value="TRNA N6-ADENOSINE THREONYLCARBAMOYLTRANSFERASE, MITOCHONDRIAL"/>
    <property type="match status" value="1"/>
</dbReference>
<organism evidence="4 5">
    <name type="scientific">Colletotrichum fioriniae PJ7</name>
    <dbReference type="NCBI Taxonomy" id="1445577"/>
    <lineage>
        <taxon>Eukaryota</taxon>
        <taxon>Fungi</taxon>
        <taxon>Dikarya</taxon>
        <taxon>Ascomycota</taxon>
        <taxon>Pezizomycotina</taxon>
        <taxon>Sordariomycetes</taxon>
        <taxon>Hypocreomycetidae</taxon>
        <taxon>Glomerellales</taxon>
        <taxon>Glomerellaceae</taxon>
        <taxon>Colletotrichum</taxon>
        <taxon>Colletotrichum acutatum species complex</taxon>
    </lineage>
</organism>
<proteinExistence type="inferred from homology"/>
<keyword evidence="4" id="KW-0645">Protease</keyword>
<comment type="catalytic activity">
    <reaction evidence="1">
        <text>L-threonylcarbamoyladenylate + adenosine(37) in tRNA = N(6)-L-threonylcarbamoyladenosine(37) in tRNA + AMP + H(+)</text>
        <dbReference type="Rhea" id="RHEA:37059"/>
        <dbReference type="Rhea" id="RHEA-COMP:10162"/>
        <dbReference type="Rhea" id="RHEA-COMP:10163"/>
        <dbReference type="ChEBI" id="CHEBI:15378"/>
        <dbReference type="ChEBI" id="CHEBI:73682"/>
        <dbReference type="ChEBI" id="CHEBI:74411"/>
        <dbReference type="ChEBI" id="CHEBI:74418"/>
        <dbReference type="ChEBI" id="CHEBI:456215"/>
        <dbReference type="EC" id="2.3.1.234"/>
    </reaction>
</comment>
<accession>A0A010QT25</accession>
<dbReference type="InterPro" id="IPR022450">
    <property type="entry name" value="TsaD"/>
</dbReference>
<feature type="region of interest" description="Disordered" evidence="2">
    <location>
        <begin position="229"/>
        <end position="249"/>
    </location>
</feature>
<dbReference type="GO" id="GO:0006508">
    <property type="term" value="P:proteolysis"/>
    <property type="evidence" value="ECO:0007669"/>
    <property type="project" value="UniProtKB-KW"/>
</dbReference>
<evidence type="ECO:0000313" key="5">
    <source>
        <dbReference type="Proteomes" id="UP000020467"/>
    </source>
</evidence>
<dbReference type="GO" id="GO:0046872">
    <property type="term" value="F:metal ion binding"/>
    <property type="evidence" value="ECO:0007669"/>
    <property type="project" value="UniProtKB-KW"/>
</dbReference>
<dbReference type="InterPro" id="IPR043129">
    <property type="entry name" value="ATPase_NBD"/>
</dbReference>
<keyword evidence="1" id="KW-0012">Acyltransferase</keyword>
<evidence type="ECO:0000256" key="2">
    <source>
        <dbReference type="SAM" id="MobiDB-lite"/>
    </source>
</evidence>
<comment type="subunit">
    <text evidence="1">Homodimer.</text>
</comment>
<dbReference type="InterPro" id="IPR000905">
    <property type="entry name" value="Gcp-like_dom"/>
</dbReference>
<comment type="caution">
    <text evidence="4">The sequence shown here is derived from an EMBL/GenBank/DDBJ whole genome shotgun (WGS) entry which is preliminary data.</text>
</comment>
<keyword evidence="1" id="KW-0808">Transferase</keyword>
<keyword evidence="1" id="KW-0819">tRNA processing</keyword>
<dbReference type="HAMAP" id="MF_01445">
    <property type="entry name" value="TsaD"/>
    <property type="match status" value="1"/>
</dbReference>
<feature type="domain" description="Gcp-like" evidence="3">
    <location>
        <begin position="386"/>
        <end position="496"/>
    </location>
</feature>
<dbReference type="Pfam" id="PF00814">
    <property type="entry name" value="TsaD"/>
    <property type="match status" value="3"/>
</dbReference>
<reference evidence="4 5" key="1">
    <citation type="submission" date="2014-02" db="EMBL/GenBank/DDBJ databases">
        <title>The genome sequence of Colletotrichum fioriniae PJ7.</title>
        <authorList>
            <person name="Baroncelli R."/>
            <person name="Thon M.R."/>
        </authorList>
    </citation>
    <scope>NUCLEOTIDE SEQUENCE [LARGE SCALE GENOMIC DNA]</scope>
    <source>
        <strain evidence="4 5">PJ7</strain>
    </source>
</reference>
<feature type="domain" description="Gcp-like" evidence="3">
    <location>
        <begin position="162"/>
        <end position="234"/>
    </location>
</feature>
<dbReference type="SUPFAM" id="SSF53067">
    <property type="entry name" value="Actin-like ATPase domain"/>
    <property type="match status" value="2"/>
</dbReference>
<dbReference type="PANTHER" id="PTHR11735">
    <property type="entry name" value="TRNA N6-ADENOSINE THREONYLCARBAMOYLTRANSFERASE"/>
    <property type="match status" value="1"/>
</dbReference>
<comment type="function">
    <text evidence="1">Required for the formation of a threonylcarbamoyl group on adenosine at position 37 (t(6)A37) in mitochondrial tRNAs that read codons beginning with adenine. Probably involved in the transfer of the threonylcarbamoyl moiety of threonylcarbamoyl-AMP (TC-AMP) to the N6 group of A37. Involved in mitochondrial genome maintenance.</text>
</comment>
<dbReference type="Proteomes" id="UP000020467">
    <property type="component" value="Unassembled WGS sequence"/>
</dbReference>
<gene>
    <name evidence="4" type="ORF">CFIO01_08617</name>
</gene>
<sequence length="540" mass="58535">MPRPPLTILQIWRAPSLSLHRTINGSAVVAQAAHVRPSPFRERNQLHRQRQHQCRTLLTLAIESSCDDTCVALLSKDPGTHGRATLHFHRKITSDSTAYGGVYPPVALRSHDASLAPLIAEALTSLPAAAGEVQNNDDGDSIQKVGKGGGRTHAEVGSSRHNTLTVAGTLRQKPDFVTVTRGPGMSANLASGLSTAKGLATAWQVPLLAVNHMQAHALTPRLVSALARQDPTTSTASSSTTTSSSSPTVDVTAAIKPEYPFLTLLVSGGHTQLVHSHSLASHRILASSSNIAVGDALDKAARHILPPDMLASHGDVMYGALLERFAFPDSFPPFSTPSPDPKRQHDYDHDYEYTPPLRRVDEIAPYAAPAPYSWTLHPPLSASRALSYEFNGLGSEVRKIATSKGDSMSLDERRILARATMRLLFEHLATRIFLALAAEPELKDALKTLVVSGGVASNRFLMHVLRKMLDVRGFEHVEITAPPPALCTDNAVMIAWTGMEMYEAGWESLLSVHPERKWSIDPSSEEGGILGVPGWRRREY</sequence>
<dbReference type="HOGENOM" id="CLU_023208_4_0_1"/>
<dbReference type="GO" id="GO:0072670">
    <property type="term" value="P:mitochondrial tRNA threonylcarbamoyladenosine modification"/>
    <property type="evidence" value="ECO:0007669"/>
    <property type="project" value="TreeGrafter"/>
</dbReference>
<feature type="domain" description="Gcp-like" evidence="3">
    <location>
        <begin position="257"/>
        <end position="306"/>
    </location>
</feature>
<keyword evidence="1" id="KW-0479">Metal-binding</keyword>
<keyword evidence="4" id="KW-0378">Hydrolase</keyword>
<dbReference type="GO" id="GO:0061711">
    <property type="term" value="F:tRNA N(6)-L-threonylcarbamoyladenine synthase activity"/>
    <property type="evidence" value="ECO:0007669"/>
    <property type="project" value="UniProtKB-EC"/>
</dbReference>
<keyword evidence="5" id="KW-1185">Reference proteome</keyword>
<comment type="similarity">
    <text evidence="1">Belongs to the KAE1 / TsaD family.</text>
</comment>
<feature type="compositionally biased region" description="Low complexity" evidence="2">
    <location>
        <begin position="230"/>
        <end position="249"/>
    </location>
</feature>
<dbReference type="GO" id="GO:0005739">
    <property type="term" value="C:mitochondrion"/>
    <property type="evidence" value="ECO:0007669"/>
    <property type="project" value="UniProtKB-SubCell"/>
</dbReference>
<keyword evidence="1" id="KW-0496">Mitochondrion</keyword>
<dbReference type="GO" id="GO:0008233">
    <property type="term" value="F:peptidase activity"/>
    <property type="evidence" value="ECO:0007669"/>
    <property type="project" value="UniProtKB-KW"/>
</dbReference>
<evidence type="ECO:0000256" key="1">
    <source>
        <dbReference type="HAMAP-Rule" id="MF_03179"/>
    </source>
</evidence>
<dbReference type="PROSITE" id="PS01016">
    <property type="entry name" value="GLYCOPROTEASE"/>
    <property type="match status" value="1"/>
</dbReference>
<comment type="subcellular location">
    <subcellularLocation>
        <location evidence="1">Mitochondrion</location>
    </subcellularLocation>
</comment>
<evidence type="ECO:0000313" key="4">
    <source>
        <dbReference type="EMBL" id="EXF79795.1"/>
    </source>
</evidence>
<dbReference type="eggNOG" id="KOG2707">
    <property type="taxonomic scope" value="Eukaryota"/>
</dbReference>
<comment type="cofactor">
    <cofactor evidence="1">
        <name>a divalent metal cation</name>
        <dbReference type="ChEBI" id="CHEBI:60240"/>
    </cofactor>
    <text evidence="1">Binds 1 divalent metal cation per subunit.</text>
</comment>
<dbReference type="InterPro" id="IPR017860">
    <property type="entry name" value="Peptidase_M22_CS"/>
</dbReference>